<dbReference type="Proteomes" id="UP000434044">
    <property type="component" value="Unassembled WGS sequence"/>
</dbReference>
<dbReference type="AlphaFoldDB" id="A0A6N8EFW5"/>
<dbReference type="RefSeq" id="WP_155451656.1">
    <property type="nucleotide sequence ID" value="NZ_WNKT01000076.1"/>
</dbReference>
<keyword evidence="1" id="KW-0472">Membrane</keyword>
<evidence type="ECO:0000256" key="1">
    <source>
        <dbReference type="SAM" id="Phobius"/>
    </source>
</evidence>
<keyword evidence="3" id="KW-1185">Reference proteome</keyword>
<evidence type="ECO:0008006" key="4">
    <source>
        <dbReference type="Google" id="ProtNLM"/>
    </source>
</evidence>
<protein>
    <recommendedName>
        <fullName evidence="4">Prepilin-type N-terminal cleavage/methylation domain-containing protein</fullName>
    </recommendedName>
</protein>
<dbReference type="Pfam" id="PF07963">
    <property type="entry name" value="N_methyl"/>
    <property type="match status" value="1"/>
</dbReference>
<keyword evidence="1" id="KW-1133">Transmembrane helix</keyword>
<organism evidence="2 3">
    <name type="scientific">Allochromatium palmeri</name>
    <dbReference type="NCBI Taxonomy" id="231048"/>
    <lineage>
        <taxon>Bacteria</taxon>
        <taxon>Pseudomonadati</taxon>
        <taxon>Pseudomonadota</taxon>
        <taxon>Gammaproteobacteria</taxon>
        <taxon>Chromatiales</taxon>
        <taxon>Chromatiaceae</taxon>
        <taxon>Allochromatium</taxon>
    </lineage>
</organism>
<feature type="transmembrane region" description="Helical" evidence="1">
    <location>
        <begin position="12"/>
        <end position="39"/>
    </location>
</feature>
<proteinExistence type="predicted"/>
<name>A0A6N8EFW5_9GAMM</name>
<dbReference type="PROSITE" id="PS00409">
    <property type="entry name" value="PROKAR_NTER_METHYL"/>
    <property type="match status" value="1"/>
</dbReference>
<evidence type="ECO:0000313" key="2">
    <source>
        <dbReference type="EMBL" id="MTW23113.1"/>
    </source>
</evidence>
<reference evidence="2 3" key="1">
    <citation type="submission" date="2019-11" db="EMBL/GenBank/DDBJ databases">
        <title>Whole-genome sequence of the anaerobic purple sulfur bacterium Allochromatium palmeri DSM 15591.</title>
        <authorList>
            <person name="Kyndt J.A."/>
            <person name="Meyer T.E."/>
        </authorList>
    </citation>
    <scope>NUCLEOTIDE SEQUENCE [LARGE SCALE GENOMIC DNA]</scope>
    <source>
        <strain evidence="2 3">DSM 15591</strain>
    </source>
</reference>
<gene>
    <name evidence="2" type="ORF">GJ668_18910</name>
</gene>
<dbReference type="OrthoDB" id="5296662at2"/>
<accession>A0A6N8EFW5</accession>
<comment type="caution">
    <text evidence="2">The sequence shown here is derived from an EMBL/GenBank/DDBJ whole genome shotgun (WGS) entry which is preliminary data.</text>
</comment>
<evidence type="ECO:0000313" key="3">
    <source>
        <dbReference type="Proteomes" id="UP000434044"/>
    </source>
</evidence>
<keyword evidence="1" id="KW-0812">Transmembrane</keyword>
<dbReference type="EMBL" id="WNKT01000076">
    <property type="protein sequence ID" value="MTW23113.1"/>
    <property type="molecule type" value="Genomic_DNA"/>
</dbReference>
<sequence length="234" mass="25216">MKNLAKYIRGFSLVELMVGSAAGLIVIAGAIGLVISILASNSDTVKASRLNQDLNSIMAIMVNEIRRAGHGCFGKAGFTTISSLETTNTCIHYAYSPAKNMEGCDGLDNDSDGTNDELDEFIQLHYGFLLHDDGDKILMRTASSAFTCGGSLTASNWEAMNNEDEVEITVFSVTDNSRCLDNDGLIVSCTATTAPLPVVRVRRLDLSLTGRLTQDIAVTSTVQETVRIRNNEPL</sequence>
<dbReference type="InterPro" id="IPR012902">
    <property type="entry name" value="N_methyl_site"/>
</dbReference>